<dbReference type="SMART" id="SM00355">
    <property type="entry name" value="ZnF_C2H2"/>
    <property type="match status" value="2"/>
</dbReference>
<evidence type="ECO:0000259" key="8">
    <source>
        <dbReference type="PROSITE" id="PS50157"/>
    </source>
</evidence>
<keyword evidence="10" id="KW-1185">Reference proteome</keyword>
<dbReference type="OrthoDB" id="1306014at2759"/>
<evidence type="ECO:0000256" key="3">
    <source>
        <dbReference type="ARBA" id="ARBA00022771"/>
    </source>
</evidence>
<dbReference type="PANTHER" id="PTHR23215:SF0">
    <property type="entry name" value="BUB3-INTERACTING AND GLEBS MOTIF-CONTAINING PROTEIN ZNF207"/>
    <property type="match status" value="1"/>
</dbReference>
<evidence type="ECO:0000313" key="10">
    <source>
        <dbReference type="Proteomes" id="UP000193411"/>
    </source>
</evidence>
<feature type="compositionally biased region" description="Low complexity" evidence="7">
    <location>
        <begin position="248"/>
        <end position="271"/>
    </location>
</feature>
<dbReference type="PRINTS" id="PR01217">
    <property type="entry name" value="PRICHEXTENSN"/>
</dbReference>
<keyword evidence="4" id="KW-0862">Zinc</keyword>
<dbReference type="InterPro" id="IPR013087">
    <property type="entry name" value="Znf_C2H2_type"/>
</dbReference>
<dbReference type="Gene3D" id="3.30.160.60">
    <property type="entry name" value="Classic Zinc Finger"/>
    <property type="match status" value="1"/>
</dbReference>
<keyword evidence="2" id="KW-0479">Metal-binding</keyword>
<comment type="caution">
    <text evidence="9">The sequence shown here is derived from an EMBL/GenBank/DDBJ whole genome shotgun (WGS) entry which is preliminary data.</text>
</comment>
<evidence type="ECO:0000256" key="4">
    <source>
        <dbReference type="ARBA" id="ARBA00022833"/>
    </source>
</evidence>
<evidence type="ECO:0000256" key="1">
    <source>
        <dbReference type="ARBA" id="ARBA00004123"/>
    </source>
</evidence>
<reference evidence="9 10" key="1">
    <citation type="submission" date="2016-07" db="EMBL/GenBank/DDBJ databases">
        <title>Pervasive Adenine N6-methylation of Active Genes in Fungi.</title>
        <authorList>
            <consortium name="DOE Joint Genome Institute"/>
            <person name="Mondo S.J."/>
            <person name="Dannebaum R.O."/>
            <person name="Kuo R.C."/>
            <person name="Labutti K."/>
            <person name="Haridas S."/>
            <person name="Kuo A."/>
            <person name="Salamov A."/>
            <person name="Ahrendt S.R."/>
            <person name="Lipzen A."/>
            <person name="Sullivan W."/>
            <person name="Andreopoulos W.B."/>
            <person name="Clum A."/>
            <person name="Lindquist E."/>
            <person name="Daum C."/>
            <person name="Ramamoorthy G.K."/>
            <person name="Gryganskyi A."/>
            <person name="Culley D."/>
            <person name="Magnuson J.K."/>
            <person name="James T.Y."/>
            <person name="O'Malley M.A."/>
            <person name="Stajich J.E."/>
            <person name="Spatafora J.W."/>
            <person name="Visel A."/>
            <person name="Grigoriev I.V."/>
        </authorList>
    </citation>
    <scope>NUCLEOTIDE SEQUENCE [LARGE SCALE GENOMIC DNA]</scope>
    <source>
        <strain evidence="9 10">PL171</strain>
    </source>
</reference>
<dbReference type="AlphaFoldDB" id="A0A1Y2HR59"/>
<comment type="subcellular location">
    <subcellularLocation>
        <location evidence="1">Nucleus</location>
    </subcellularLocation>
</comment>
<protein>
    <recommendedName>
        <fullName evidence="8">C2H2-type domain-containing protein</fullName>
    </recommendedName>
</protein>
<evidence type="ECO:0000313" key="9">
    <source>
        <dbReference type="EMBL" id="ORZ37086.1"/>
    </source>
</evidence>
<dbReference type="Proteomes" id="UP000193411">
    <property type="component" value="Unassembled WGS sequence"/>
</dbReference>
<dbReference type="PROSITE" id="PS00028">
    <property type="entry name" value="ZINC_FINGER_C2H2_1"/>
    <property type="match status" value="1"/>
</dbReference>
<dbReference type="STRING" id="765915.A0A1Y2HR59"/>
<gene>
    <name evidence="9" type="ORF">BCR44DRAFT_1498416</name>
</gene>
<evidence type="ECO:0000256" key="2">
    <source>
        <dbReference type="ARBA" id="ARBA00022723"/>
    </source>
</evidence>
<dbReference type="GO" id="GO:0005634">
    <property type="term" value="C:nucleus"/>
    <property type="evidence" value="ECO:0007669"/>
    <property type="project" value="UniProtKB-SubCell"/>
</dbReference>
<dbReference type="SUPFAM" id="SSF57667">
    <property type="entry name" value="beta-beta-alpha zinc fingers"/>
    <property type="match status" value="1"/>
</dbReference>
<dbReference type="PANTHER" id="PTHR23215">
    <property type="entry name" value="ZINC FINGER PROTEIN 207"/>
    <property type="match status" value="1"/>
</dbReference>
<evidence type="ECO:0000256" key="7">
    <source>
        <dbReference type="SAM" id="MobiDB-lite"/>
    </source>
</evidence>
<evidence type="ECO:0000256" key="6">
    <source>
        <dbReference type="PROSITE-ProRule" id="PRU00042"/>
    </source>
</evidence>
<dbReference type="EMBL" id="MCFL01000014">
    <property type="protein sequence ID" value="ORZ37086.1"/>
    <property type="molecule type" value="Genomic_DNA"/>
</dbReference>
<feature type="compositionally biased region" description="Pro residues" evidence="7">
    <location>
        <begin position="228"/>
        <end position="237"/>
    </location>
</feature>
<proteinExistence type="predicted"/>
<accession>A0A1Y2HR59</accession>
<name>A0A1Y2HR59_9FUNG</name>
<evidence type="ECO:0000256" key="5">
    <source>
        <dbReference type="ARBA" id="ARBA00023242"/>
    </source>
</evidence>
<dbReference type="PROSITE" id="PS50157">
    <property type="entry name" value="ZINC_FINGER_C2H2_2"/>
    <property type="match status" value="1"/>
</dbReference>
<dbReference type="CDD" id="cd20908">
    <property type="entry name" value="SUF4-like"/>
    <property type="match status" value="1"/>
</dbReference>
<feature type="compositionally biased region" description="Low complexity" evidence="7">
    <location>
        <begin position="202"/>
        <end position="212"/>
    </location>
</feature>
<dbReference type="InterPro" id="IPR036236">
    <property type="entry name" value="Znf_C2H2_sf"/>
</dbReference>
<feature type="domain" description="C2H2-type" evidence="8">
    <location>
        <begin position="35"/>
        <end position="58"/>
    </location>
</feature>
<sequence length="334" mass="34839">MAKKKKKVFRPFCWYCDRDFEDEGVLIQHQKQKHFKCDHCGKRLNTAGGMAIHVAQVHKETIKRVPNAIPGRDSLDIDIQGMVGIPEADLAAYMAKYESHAADATHARNAANAWDAAGPATANGCWDASNPATAPRYASNASAPGMPPLPPGMPPMPPPPGFVAPPFPPTSGPTAFPPPPPPTALPPPPPRPPTPSQASQQGPAAPSPKALPGLPPKPLVGPNAQPRSTPPNSMPPSPKKRTFDDMNASTASTATTSPDARVSAPAVAAPATGTSSLPARAQEVSAVPAVPAAIVGAPAAVVTTVGDKQVVVVYSDDQYSMEERRAMHYLTTKG</sequence>
<dbReference type="GO" id="GO:0008270">
    <property type="term" value="F:zinc ion binding"/>
    <property type="evidence" value="ECO:0007669"/>
    <property type="project" value="UniProtKB-KW"/>
</dbReference>
<feature type="compositionally biased region" description="Pro residues" evidence="7">
    <location>
        <begin position="145"/>
        <end position="195"/>
    </location>
</feature>
<organism evidence="9 10">
    <name type="scientific">Catenaria anguillulae PL171</name>
    <dbReference type="NCBI Taxonomy" id="765915"/>
    <lineage>
        <taxon>Eukaryota</taxon>
        <taxon>Fungi</taxon>
        <taxon>Fungi incertae sedis</taxon>
        <taxon>Blastocladiomycota</taxon>
        <taxon>Blastocladiomycetes</taxon>
        <taxon>Blastocladiales</taxon>
        <taxon>Catenariaceae</taxon>
        <taxon>Catenaria</taxon>
    </lineage>
</organism>
<keyword evidence="5" id="KW-0539">Nucleus</keyword>
<keyword evidence="3 6" id="KW-0863">Zinc-finger</keyword>
<feature type="region of interest" description="Disordered" evidence="7">
    <location>
        <begin position="136"/>
        <end position="278"/>
    </location>
</feature>